<accession>A0A975SMJ5</accession>
<dbReference type="InterPro" id="IPR013022">
    <property type="entry name" value="Xyl_isomerase-like_TIM-brl"/>
</dbReference>
<dbReference type="AlphaFoldDB" id="A0A975SMJ5"/>
<evidence type="ECO:0000313" key="3">
    <source>
        <dbReference type="Proteomes" id="UP000683428"/>
    </source>
</evidence>
<protein>
    <submittedName>
        <fullName evidence="2">TIM barrel protein</fullName>
    </submittedName>
</protein>
<dbReference type="KEGG" id="aiq:Azoinq_00335"/>
<gene>
    <name evidence="2" type="ORF">Azoinq_00335</name>
</gene>
<keyword evidence="3" id="KW-1185">Reference proteome</keyword>
<dbReference type="PANTHER" id="PTHR12110:SF21">
    <property type="entry name" value="XYLOSE ISOMERASE-LIKE TIM BARREL DOMAIN-CONTAINING PROTEIN"/>
    <property type="match status" value="1"/>
</dbReference>
<evidence type="ECO:0000313" key="2">
    <source>
        <dbReference type="EMBL" id="QWT49108.1"/>
    </source>
</evidence>
<evidence type="ECO:0000259" key="1">
    <source>
        <dbReference type="Pfam" id="PF01261"/>
    </source>
</evidence>
<dbReference type="EMBL" id="CP064782">
    <property type="protein sequence ID" value="QWT49108.1"/>
    <property type="molecule type" value="Genomic_DNA"/>
</dbReference>
<reference evidence="2" key="1">
    <citation type="submission" date="2020-11" db="EMBL/GenBank/DDBJ databases">
        <title>Azospira inquinata sp. nov.</title>
        <authorList>
            <person name="Moe W.M."/>
            <person name="Mikes M.C."/>
        </authorList>
    </citation>
    <scope>NUCLEOTIDE SEQUENCE</scope>
    <source>
        <strain evidence="2">Azo-3</strain>
    </source>
</reference>
<dbReference type="InterPro" id="IPR050312">
    <property type="entry name" value="IolE/XylAMocC-like"/>
</dbReference>
<dbReference type="RefSeq" id="WP_216178436.1">
    <property type="nucleotide sequence ID" value="NZ_CP064782.1"/>
</dbReference>
<dbReference type="Proteomes" id="UP000683428">
    <property type="component" value="Chromosome"/>
</dbReference>
<dbReference type="Pfam" id="PF01261">
    <property type="entry name" value="AP_endonuc_2"/>
    <property type="match status" value="1"/>
</dbReference>
<organism evidence="2 3">
    <name type="scientific">Azospira inquinata</name>
    <dbReference type="NCBI Taxonomy" id="2785627"/>
    <lineage>
        <taxon>Bacteria</taxon>
        <taxon>Pseudomonadati</taxon>
        <taxon>Pseudomonadota</taxon>
        <taxon>Betaproteobacteria</taxon>
        <taxon>Rhodocyclales</taxon>
        <taxon>Rhodocyclaceae</taxon>
        <taxon>Azospira</taxon>
    </lineage>
</organism>
<dbReference type="PANTHER" id="PTHR12110">
    <property type="entry name" value="HYDROXYPYRUVATE ISOMERASE"/>
    <property type="match status" value="1"/>
</dbReference>
<sequence>MSWTDMSMKFALSTLALPPGDHRQWLACLPAWGFGGVVLVPSRLWADWPDPAQVALYRRAVEQAGLAVAALHVPAGDYPLLNLLAGDGVGEEGDPAAHLLRLSALARDLGATTLVIGHGRWCRELPMDGAWARCFDLLDRVLPVLESQGVQLCFEPLGPGDGDFCTRASECRILTNAVDHPALGLQLNARALVENGESGHSVFAAIYGRLESFTVNEPGLLPLGSTGRVDHAAMRRHLAASGYEGWVVLEQKFMERGFPDGLEQSAALLLERYCRQDNLSLARHDAAFRAAPGVALLH</sequence>
<name>A0A975SMJ5_9RHOO</name>
<feature type="domain" description="Xylose isomerase-like TIM barrel" evidence="1">
    <location>
        <begin position="31"/>
        <end position="263"/>
    </location>
</feature>
<proteinExistence type="predicted"/>